<gene>
    <name evidence="1" type="ORF">SAMN05192529_1421</name>
</gene>
<protein>
    <submittedName>
        <fullName evidence="1">Uncharacterized protein</fullName>
    </submittedName>
</protein>
<name>A0A1H4D247_9BACT</name>
<feature type="non-terminal residue" evidence="1">
    <location>
        <position position="73"/>
    </location>
</feature>
<dbReference type="Proteomes" id="UP000199041">
    <property type="component" value="Unassembled WGS sequence"/>
</dbReference>
<dbReference type="OrthoDB" id="1454687at2"/>
<sequence length="73" mass="8202">MTNLLFFHENLLDEHFSQTDLGILYKAIPFEQLSATIPSPRGLVTGQGRKSWFDVRGGIGLMILKHVMGVSDR</sequence>
<dbReference type="STRING" id="551991.SAMN05192529_1421"/>
<dbReference type="AlphaFoldDB" id="A0A1H4D247"/>
<dbReference type="EMBL" id="FNQY01000042">
    <property type="protein sequence ID" value="SEA66509.1"/>
    <property type="molecule type" value="Genomic_DNA"/>
</dbReference>
<evidence type="ECO:0000313" key="1">
    <source>
        <dbReference type="EMBL" id="SEA66509.1"/>
    </source>
</evidence>
<reference evidence="1 2" key="1">
    <citation type="submission" date="2016-10" db="EMBL/GenBank/DDBJ databases">
        <authorList>
            <person name="de Groot N.N."/>
        </authorList>
    </citation>
    <scope>NUCLEOTIDE SEQUENCE [LARGE SCALE GENOMIC DNA]</scope>
    <source>
        <strain evidence="1 2">Vu-144</strain>
    </source>
</reference>
<accession>A0A1H4D247</accession>
<keyword evidence="2" id="KW-1185">Reference proteome</keyword>
<dbReference type="RefSeq" id="WP_139188217.1">
    <property type="nucleotide sequence ID" value="NZ_FNQY01000042.1"/>
</dbReference>
<organism evidence="1 2">
    <name type="scientific">Arachidicoccus rhizosphaerae</name>
    <dbReference type="NCBI Taxonomy" id="551991"/>
    <lineage>
        <taxon>Bacteria</taxon>
        <taxon>Pseudomonadati</taxon>
        <taxon>Bacteroidota</taxon>
        <taxon>Chitinophagia</taxon>
        <taxon>Chitinophagales</taxon>
        <taxon>Chitinophagaceae</taxon>
        <taxon>Arachidicoccus</taxon>
    </lineage>
</organism>
<evidence type="ECO:0000313" key="2">
    <source>
        <dbReference type="Proteomes" id="UP000199041"/>
    </source>
</evidence>
<proteinExistence type="predicted"/>